<proteinExistence type="inferred from homology"/>
<organism evidence="6 7">
    <name type="scientific">Bilifractor porci</name>
    <dbReference type="NCBI Taxonomy" id="2606636"/>
    <lineage>
        <taxon>Bacteria</taxon>
        <taxon>Bacillati</taxon>
        <taxon>Bacillota</taxon>
        <taxon>Clostridia</taxon>
        <taxon>Lachnospirales</taxon>
        <taxon>Lachnospiraceae</taxon>
        <taxon>Bilifractor</taxon>
    </lineage>
</organism>
<name>A0A7X2TQ29_9FIRM</name>
<dbReference type="SUPFAM" id="SSF52540">
    <property type="entry name" value="P-loop containing nucleoside triphosphate hydrolases"/>
    <property type="match status" value="1"/>
</dbReference>
<protein>
    <submittedName>
        <fullName evidence="6">ABC transporter ATP-binding protein</fullName>
    </submittedName>
</protein>
<dbReference type="PROSITE" id="PS50893">
    <property type="entry name" value="ABC_TRANSPORTER_2"/>
    <property type="match status" value="1"/>
</dbReference>
<dbReference type="AlphaFoldDB" id="A0A7X2TQ29"/>
<dbReference type="RefSeq" id="WP_154458507.1">
    <property type="nucleotide sequence ID" value="NZ_VUMV01000007.1"/>
</dbReference>
<keyword evidence="2" id="KW-0813">Transport</keyword>
<dbReference type="EMBL" id="VUMV01000007">
    <property type="protein sequence ID" value="MST82598.1"/>
    <property type="molecule type" value="Genomic_DNA"/>
</dbReference>
<reference evidence="6 7" key="1">
    <citation type="submission" date="2019-08" db="EMBL/GenBank/DDBJ databases">
        <title>In-depth cultivation of the pig gut microbiome towards novel bacterial diversity and tailored functional studies.</title>
        <authorList>
            <person name="Wylensek D."/>
            <person name="Hitch T.C.A."/>
            <person name="Clavel T."/>
        </authorList>
    </citation>
    <scope>NUCLEOTIDE SEQUENCE [LARGE SCALE GENOMIC DNA]</scope>
    <source>
        <strain evidence="6 7">Oil+RF-744-WCA-WT-13</strain>
    </source>
</reference>
<evidence type="ECO:0000313" key="7">
    <source>
        <dbReference type="Proteomes" id="UP000466864"/>
    </source>
</evidence>
<dbReference type="GO" id="GO:0005524">
    <property type="term" value="F:ATP binding"/>
    <property type="evidence" value="ECO:0007669"/>
    <property type="project" value="UniProtKB-KW"/>
</dbReference>
<evidence type="ECO:0000256" key="4">
    <source>
        <dbReference type="ARBA" id="ARBA00022840"/>
    </source>
</evidence>
<keyword evidence="3" id="KW-0547">Nucleotide-binding</keyword>
<dbReference type="Proteomes" id="UP000466864">
    <property type="component" value="Unassembled WGS sequence"/>
</dbReference>
<accession>A0A7X2TQ29</accession>
<dbReference type="InterPro" id="IPR017911">
    <property type="entry name" value="MacB-like_ATP-bd"/>
</dbReference>
<dbReference type="InterPro" id="IPR027417">
    <property type="entry name" value="P-loop_NTPase"/>
</dbReference>
<dbReference type="Pfam" id="PF00005">
    <property type="entry name" value="ABC_tran"/>
    <property type="match status" value="1"/>
</dbReference>
<keyword evidence="7" id="KW-1185">Reference proteome</keyword>
<evidence type="ECO:0000256" key="1">
    <source>
        <dbReference type="ARBA" id="ARBA00005417"/>
    </source>
</evidence>
<gene>
    <name evidence="6" type="ORF">FYJ60_09745</name>
</gene>
<dbReference type="PANTHER" id="PTHR42798">
    <property type="entry name" value="LIPOPROTEIN-RELEASING SYSTEM ATP-BINDING PROTEIN LOLD"/>
    <property type="match status" value="1"/>
</dbReference>
<dbReference type="GO" id="GO:0022857">
    <property type="term" value="F:transmembrane transporter activity"/>
    <property type="evidence" value="ECO:0007669"/>
    <property type="project" value="UniProtKB-ARBA"/>
</dbReference>
<feature type="domain" description="ABC transporter" evidence="5">
    <location>
        <begin position="7"/>
        <end position="229"/>
    </location>
</feature>
<dbReference type="InterPro" id="IPR003593">
    <property type="entry name" value="AAA+_ATPase"/>
</dbReference>
<dbReference type="InterPro" id="IPR017871">
    <property type="entry name" value="ABC_transporter-like_CS"/>
</dbReference>
<dbReference type="Gene3D" id="3.40.50.300">
    <property type="entry name" value="P-loop containing nucleotide triphosphate hydrolases"/>
    <property type="match status" value="1"/>
</dbReference>
<evidence type="ECO:0000313" key="6">
    <source>
        <dbReference type="EMBL" id="MST82598.1"/>
    </source>
</evidence>
<evidence type="ECO:0000256" key="2">
    <source>
        <dbReference type="ARBA" id="ARBA00022448"/>
    </source>
</evidence>
<comment type="similarity">
    <text evidence="1">Belongs to the ABC transporter superfamily.</text>
</comment>
<sequence>MDNNILVETRSLIVDFLCGTSFLRALDHVDLAVQRGEFVSLVGVSGSGKTTLLNAIGGLITPTSGSVIFNNIRFDSMRDEERTIFRRENIGFVFQNYNLIPSLSVFQNICFSAQLSKGNVAASEAQKIAKQLGIEDKLTEMPSELSGGQQQRVAIARAMLAKPSLLLADEPTGSLDSINGRAIIQLLRNAVVQSKMSVLMATHNEEFASLTDRILYIEDGKIVAEERRI</sequence>
<dbReference type="CDD" id="cd03255">
    <property type="entry name" value="ABC_MJ0796_LolCDE_FtsE"/>
    <property type="match status" value="1"/>
</dbReference>
<evidence type="ECO:0000259" key="5">
    <source>
        <dbReference type="PROSITE" id="PS50893"/>
    </source>
</evidence>
<dbReference type="PROSITE" id="PS00211">
    <property type="entry name" value="ABC_TRANSPORTER_1"/>
    <property type="match status" value="1"/>
</dbReference>
<dbReference type="InterPro" id="IPR003439">
    <property type="entry name" value="ABC_transporter-like_ATP-bd"/>
</dbReference>
<keyword evidence="4 6" id="KW-0067">ATP-binding</keyword>
<comment type="caution">
    <text evidence="6">The sequence shown here is derived from an EMBL/GenBank/DDBJ whole genome shotgun (WGS) entry which is preliminary data.</text>
</comment>
<evidence type="ECO:0000256" key="3">
    <source>
        <dbReference type="ARBA" id="ARBA00022741"/>
    </source>
</evidence>
<dbReference type="GO" id="GO:0098796">
    <property type="term" value="C:membrane protein complex"/>
    <property type="evidence" value="ECO:0007669"/>
    <property type="project" value="UniProtKB-ARBA"/>
</dbReference>
<dbReference type="PANTHER" id="PTHR42798:SF6">
    <property type="entry name" value="CELL DIVISION ATP-BINDING PROTEIN FTSE"/>
    <property type="match status" value="1"/>
</dbReference>
<dbReference type="SMART" id="SM00382">
    <property type="entry name" value="AAA"/>
    <property type="match status" value="1"/>
</dbReference>
<dbReference type="FunFam" id="3.40.50.300:FF:000032">
    <property type="entry name" value="Export ABC transporter ATP-binding protein"/>
    <property type="match status" value="1"/>
</dbReference>
<dbReference type="GO" id="GO:0016887">
    <property type="term" value="F:ATP hydrolysis activity"/>
    <property type="evidence" value="ECO:0007669"/>
    <property type="project" value="InterPro"/>
</dbReference>